<dbReference type="InterPro" id="IPR001478">
    <property type="entry name" value="PDZ"/>
</dbReference>
<dbReference type="Gene3D" id="2.30.42.10">
    <property type="match status" value="1"/>
</dbReference>
<name>A0A1Y1HNL7_KLENI</name>
<dbReference type="Gene3D" id="2.40.10.120">
    <property type="match status" value="1"/>
</dbReference>
<dbReference type="Pfam" id="PF13180">
    <property type="entry name" value="PDZ_2"/>
    <property type="match status" value="1"/>
</dbReference>
<evidence type="ECO:0000313" key="6">
    <source>
        <dbReference type="Proteomes" id="UP000054558"/>
    </source>
</evidence>
<evidence type="ECO:0000256" key="3">
    <source>
        <dbReference type="ARBA" id="ARBA00022801"/>
    </source>
</evidence>
<dbReference type="PRINTS" id="PR00834">
    <property type="entry name" value="PROTEASES2C"/>
</dbReference>
<proteinExistence type="inferred from homology"/>
<keyword evidence="2" id="KW-0645">Protease</keyword>
<accession>A0A1Y1HNL7</accession>
<dbReference type="InterPro" id="IPR001940">
    <property type="entry name" value="Peptidase_S1C"/>
</dbReference>
<dbReference type="SUPFAM" id="SSF50156">
    <property type="entry name" value="PDZ domain-like"/>
    <property type="match status" value="1"/>
</dbReference>
<dbReference type="InterPro" id="IPR036034">
    <property type="entry name" value="PDZ_sf"/>
</dbReference>
<dbReference type="PANTHER" id="PTHR22939">
    <property type="entry name" value="SERINE PROTEASE FAMILY S1C HTRA-RELATED"/>
    <property type="match status" value="1"/>
</dbReference>
<dbReference type="OrthoDB" id="4217619at2759"/>
<sequence length="428" mass="45197">MTSASYQLPFVNPPAGADPFASRAVWDTGSEPARATAFSISPPETPPPTDSPVKLCGDSRRGSGLPFKLILRFPTKGNSFVRAAAERVGPSVVRINTERNQPSEAGGKDLFSKFFGGDDLALEDRAKDREQGQGSGFVVDGRQGIIVTNAHVINRADTVLVTFTDGRTFRGVVVGTDELTDLAVIKVELPQWESLPNAPLGDSNSLEVGDWVIAVGNPFGLDNTVTLGIVSCLHRQAAEIGIPEKRVDFLQTDCAINPGNSGGPLLNEFGKVVGINTAIRADAEGISFAIPINYARKIVDVLSQGLPMRHAYIGVQVVTITPGLARQHNTEPGSRGVLPEVGGLLVANIADGSPAEAAGLRSGDVILEMDGRRLRSAGELQCVIAYSDVGQLIKVKTRRGQETIVLNIVAGDLTPLLSAKSGGSPRPK</sequence>
<comment type="similarity">
    <text evidence="1">Belongs to the peptidase S1C family.</text>
</comment>
<dbReference type="STRING" id="105231.A0A1Y1HNL7"/>
<evidence type="ECO:0000259" key="4">
    <source>
        <dbReference type="PROSITE" id="PS50106"/>
    </source>
</evidence>
<dbReference type="GO" id="GO:0004252">
    <property type="term" value="F:serine-type endopeptidase activity"/>
    <property type="evidence" value="ECO:0000318"/>
    <property type="project" value="GO_Central"/>
</dbReference>
<protein>
    <submittedName>
        <fullName evidence="5">Trypsin family protein with PDZ domain</fullName>
    </submittedName>
</protein>
<reference evidence="5 6" key="1">
    <citation type="journal article" date="2014" name="Nat. Commun.">
        <title>Klebsormidium flaccidum genome reveals primary factors for plant terrestrial adaptation.</title>
        <authorList>
            <person name="Hori K."/>
            <person name="Maruyama F."/>
            <person name="Fujisawa T."/>
            <person name="Togashi T."/>
            <person name="Yamamoto N."/>
            <person name="Seo M."/>
            <person name="Sato S."/>
            <person name="Yamada T."/>
            <person name="Mori H."/>
            <person name="Tajima N."/>
            <person name="Moriyama T."/>
            <person name="Ikeuchi M."/>
            <person name="Watanabe M."/>
            <person name="Wada H."/>
            <person name="Kobayashi K."/>
            <person name="Saito M."/>
            <person name="Masuda T."/>
            <person name="Sasaki-Sekimoto Y."/>
            <person name="Mashiguchi K."/>
            <person name="Awai K."/>
            <person name="Shimojima M."/>
            <person name="Masuda S."/>
            <person name="Iwai M."/>
            <person name="Nobusawa T."/>
            <person name="Narise T."/>
            <person name="Kondo S."/>
            <person name="Saito H."/>
            <person name="Sato R."/>
            <person name="Murakawa M."/>
            <person name="Ihara Y."/>
            <person name="Oshima-Yamada Y."/>
            <person name="Ohtaka K."/>
            <person name="Satoh M."/>
            <person name="Sonobe K."/>
            <person name="Ishii M."/>
            <person name="Ohtani R."/>
            <person name="Kanamori-Sato M."/>
            <person name="Honoki R."/>
            <person name="Miyazaki D."/>
            <person name="Mochizuki H."/>
            <person name="Umetsu J."/>
            <person name="Higashi K."/>
            <person name="Shibata D."/>
            <person name="Kamiya Y."/>
            <person name="Sato N."/>
            <person name="Nakamura Y."/>
            <person name="Tabata S."/>
            <person name="Ida S."/>
            <person name="Kurokawa K."/>
            <person name="Ohta H."/>
        </authorList>
    </citation>
    <scope>NUCLEOTIDE SEQUENCE [LARGE SCALE GENOMIC DNA]</scope>
    <source>
        <strain evidence="5 6">NIES-2285</strain>
    </source>
</reference>
<dbReference type="EMBL" id="DF236958">
    <property type="protein sequence ID" value="GAQ78206.1"/>
    <property type="molecule type" value="Genomic_DNA"/>
</dbReference>
<evidence type="ECO:0000256" key="2">
    <source>
        <dbReference type="ARBA" id="ARBA00022670"/>
    </source>
</evidence>
<evidence type="ECO:0000256" key="1">
    <source>
        <dbReference type="ARBA" id="ARBA00010541"/>
    </source>
</evidence>
<gene>
    <name evidence="5" type="ORF">KFL_000090520</name>
</gene>
<dbReference type="Proteomes" id="UP000054558">
    <property type="component" value="Unassembled WGS sequence"/>
</dbReference>
<dbReference type="SUPFAM" id="SSF50494">
    <property type="entry name" value="Trypsin-like serine proteases"/>
    <property type="match status" value="1"/>
</dbReference>
<dbReference type="SMART" id="SM00228">
    <property type="entry name" value="PDZ"/>
    <property type="match status" value="1"/>
</dbReference>
<evidence type="ECO:0000313" key="5">
    <source>
        <dbReference type="EMBL" id="GAQ78206.1"/>
    </source>
</evidence>
<dbReference type="InterPro" id="IPR009003">
    <property type="entry name" value="Peptidase_S1_PA"/>
</dbReference>
<dbReference type="Pfam" id="PF13365">
    <property type="entry name" value="Trypsin_2"/>
    <property type="match status" value="1"/>
</dbReference>
<keyword evidence="3" id="KW-0378">Hydrolase</keyword>
<dbReference type="PROSITE" id="PS50106">
    <property type="entry name" value="PDZ"/>
    <property type="match status" value="1"/>
</dbReference>
<dbReference type="PANTHER" id="PTHR22939:SF129">
    <property type="entry name" value="SERINE PROTEASE HTRA2, MITOCHONDRIAL"/>
    <property type="match status" value="1"/>
</dbReference>
<dbReference type="OMA" id="MFWSLLC"/>
<dbReference type="AlphaFoldDB" id="A0A1Y1HNL7"/>
<keyword evidence="6" id="KW-1185">Reference proteome</keyword>
<organism evidence="5 6">
    <name type="scientific">Klebsormidium nitens</name>
    <name type="common">Green alga</name>
    <name type="synonym">Ulothrix nitens</name>
    <dbReference type="NCBI Taxonomy" id="105231"/>
    <lineage>
        <taxon>Eukaryota</taxon>
        <taxon>Viridiplantae</taxon>
        <taxon>Streptophyta</taxon>
        <taxon>Klebsormidiophyceae</taxon>
        <taxon>Klebsormidiales</taxon>
        <taxon>Klebsormidiaceae</taxon>
        <taxon>Klebsormidium</taxon>
    </lineage>
</organism>
<dbReference type="GO" id="GO:0006508">
    <property type="term" value="P:proteolysis"/>
    <property type="evidence" value="ECO:0000318"/>
    <property type="project" value="GO_Central"/>
</dbReference>
<feature type="domain" description="PDZ" evidence="4">
    <location>
        <begin position="324"/>
        <end position="401"/>
    </location>
</feature>